<comment type="caution">
    <text evidence="2">The sequence shown here is derived from an EMBL/GenBank/DDBJ whole genome shotgun (WGS) entry which is preliminary data.</text>
</comment>
<evidence type="ECO:0000313" key="2">
    <source>
        <dbReference type="EMBL" id="HIU92660.1"/>
    </source>
</evidence>
<protein>
    <submittedName>
        <fullName evidence="2">Uncharacterized protein</fullName>
    </submittedName>
</protein>
<gene>
    <name evidence="2" type="ORF">IAD26_05940</name>
</gene>
<evidence type="ECO:0000256" key="1">
    <source>
        <dbReference type="SAM" id="SignalP"/>
    </source>
</evidence>
<accession>A0A9D1N0N2</accession>
<evidence type="ECO:0000313" key="3">
    <source>
        <dbReference type="Proteomes" id="UP000886748"/>
    </source>
</evidence>
<dbReference type="AlphaFoldDB" id="A0A9D1N0N2"/>
<dbReference type="EMBL" id="DVOD01000044">
    <property type="protein sequence ID" value="HIU92660.1"/>
    <property type="molecule type" value="Genomic_DNA"/>
</dbReference>
<dbReference type="SUPFAM" id="SSF56574">
    <property type="entry name" value="Serpins"/>
    <property type="match status" value="1"/>
</dbReference>
<feature type="chain" id="PRO_5038645669" evidence="1">
    <location>
        <begin position="27"/>
        <end position="353"/>
    </location>
</feature>
<sequence>MKKLLSVLTAVMILLSAVFGANTVNAKNDKVQMLPVMSAESKQPDRVWVGTFQLVWNEFADNIIKGPVLFKDGTPEVAKQLNRQSFKKSMLSEDSYYTAYGKTTLELKKQIEDAIMAKFNETSDILDKIDWEDPNNAYLIYSMLKKDFNYTTRFDILAKEKFNNSKTKYEYFGIDEKNNDRDNDGVKVLFYNNPFDYAVALQAEKDEVILYRTNSNNNFKSVYEDINKKAAKYKGSKTFVKGDKLKVPFITLKEETNYKELCGHEILNTDRLYIGQALNTVDFNMNNTGIKLKSEAAMSIMKMSLVIPQKLKGRNFYFNNTFILFLKEKDKSMPYYAMRVQDMELYKYTGEVK</sequence>
<organism evidence="2 3">
    <name type="scientific">Candidatus Limenecus avicola</name>
    <dbReference type="NCBI Taxonomy" id="2840847"/>
    <lineage>
        <taxon>Bacteria</taxon>
        <taxon>Bacillati</taxon>
        <taxon>Bacillota</taxon>
        <taxon>Clostridia</taxon>
        <taxon>Eubacteriales</taxon>
        <taxon>Clostridiaceae</taxon>
        <taxon>Clostridiaceae incertae sedis</taxon>
        <taxon>Candidatus Limenecus</taxon>
    </lineage>
</organism>
<feature type="signal peptide" evidence="1">
    <location>
        <begin position="1"/>
        <end position="26"/>
    </location>
</feature>
<name>A0A9D1N0N2_9CLOT</name>
<proteinExistence type="predicted"/>
<dbReference type="Proteomes" id="UP000886748">
    <property type="component" value="Unassembled WGS sequence"/>
</dbReference>
<reference evidence="2" key="1">
    <citation type="submission" date="2020-10" db="EMBL/GenBank/DDBJ databases">
        <authorList>
            <person name="Gilroy R."/>
        </authorList>
    </citation>
    <scope>NUCLEOTIDE SEQUENCE</scope>
    <source>
        <strain evidence="2">CHK154-7741</strain>
    </source>
</reference>
<keyword evidence="1" id="KW-0732">Signal</keyword>
<reference evidence="2" key="2">
    <citation type="journal article" date="2021" name="PeerJ">
        <title>Extensive microbial diversity within the chicken gut microbiome revealed by metagenomics and culture.</title>
        <authorList>
            <person name="Gilroy R."/>
            <person name="Ravi A."/>
            <person name="Getino M."/>
            <person name="Pursley I."/>
            <person name="Horton D.L."/>
            <person name="Alikhan N.F."/>
            <person name="Baker D."/>
            <person name="Gharbi K."/>
            <person name="Hall N."/>
            <person name="Watson M."/>
            <person name="Adriaenssens E.M."/>
            <person name="Foster-Nyarko E."/>
            <person name="Jarju S."/>
            <person name="Secka A."/>
            <person name="Antonio M."/>
            <person name="Oren A."/>
            <person name="Chaudhuri R.R."/>
            <person name="La Ragione R."/>
            <person name="Hildebrand F."/>
            <person name="Pallen M.J."/>
        </authorList>
    </citation>
    <scope>NUCLEOTIDE SEQUENCE</scope>
    <source>
        <strain evidence="2">CHK154-7741</strain>
    </source>
</reference>
<dbReference type="InterPro" id="IPR036186">
    <property type="entry name" value="Serpin_sf"/>
</dbReference>